<feature type="transmembrane region" description="Helical" evidence="6">
    <location>
        <begin position="67"/>
        <end position="86"/>
    </location>
</feature>
<evidence type="ECO:0000256" key="1">
    <source>
        <dbReference type="ARBA" id="ARBA00004651"/>
    </source>
</evidence>
<feature type="transmembrane region" description="Helical" evidence="6">
    <location>
        <begin position="458"/>
        <end position="478"/>
    </location>
</feature>
<evidence type="ECO:0000313" key="7">
    <source>
        <dbReference type="EMBL" id="QDQ96693.1"/>
    </source>
</evidence>
<dbReference type="AlphaFoldDB" id="A0A516X0V4"/>
<sequence>MAAVLLAAATVGPATHVLLTSDPDHRGRIRGRPAAEALPRYASLAWVAVAVVAAATVDASDGAGPRVAWAASALAAGTAAGFAWWARAWQTRFAGVAAGCAGAALPATVGTLTHGADHDRTGVFGLIIAVTLPVLLGAAAHLARRDSTAAATRRHLHLSWVCLAALAYSVVGIVVITMRGSWASAWGALSAVSLGALAVAVAATAAAHRRPRQRHCGHHRPDRVLIAGQAGALLVLAVSTTMMMHVDRPAPDDPLSVQQLMVGFDVPGEWTWARLVTDWRVDVLFGPLVVAMAVFYLMAVRRLHVRGDTWPVARTVSWLSGCLGVAVITCTGVNRYAYGQFTVHMILHMGLSLFIPALLAMGGAVTLAMRALPARRRRPQALGAGESPNTGTDAPDALAGARSLPGPREWIMLLVHARSTRMLCNPLVAITIYIVTLYGLYFSGIFDWAIRAPWGHEWMTVHFLITGYLFYWPIIGIDPGPKRLPHVGRLGVLFAIMPFHAFFGIAVMSMSGALGQSFYRALGVLGPDAIDHQQTVAGGIAWVSGELPLLVVFLSLATQWARSDRRTASRHDRQIDRYGDDELDAYNAMLKELQDQRR</sequence>
<evidence type="ECO:0000256" key="6">
    <source>
        <dbReference type="SAM" id="Phobius"/>
    </source>
</evidence>
<feature type="transmembrane region" description="Helical" evidence="6">
    <location>
        <begin position="122"/>
        <end position="143"/>
    </location>
</feature>
<dbReference type="KEGG" id="toy:FO059_04195"/>
<reference evidence="7 8" key="2">
    <citation type="submission" date="2019-07" db="EMBL/GenBank/DDBJ databases">
        <authorList>
            <person name="Huang Y."/>
        </authorList>
    </citation>
    <scope>NUCLEOTIDE SEQUENCE [LARGE SCALE GENOMIC DNA]</scope>
    <source>
        <strain evidence="7 8">HY188</strain>
    </source>
</reference>
<proteinExistence type="predicted"/>
<feature type="transmembrane region" description="Helical" evidence="6">
    <location>
        <begin position="535"/>
        <end position="557"/>
    </location>
</feature>
<organism evidence="7 8">
    <name type="scientific">Tomitella fengzijianii</name>
    <dbReference type="NCBI Taxonomy" id="2597660"/>
    <lineage>
        <taxon>Bacteria</taxon>
        <taxon>Bacillati</taxon>
        <taxon>Actinomycetota</taxon>
        <taxon>Actinomycetes</taxon>
        <taxon>Mycobacteriales</taxon>
        <taxon>Tomitella</taxon>
    </lineage>
</organism>
<feature type="transmembrane region" description="Helical" evidence="6">
    <location>
        <begin position="155"/>
        <end position="176"/>
    </location>
</feature>
<accession>A0A516X0V4</accession>
<gene>
    <name evidence="7" type="ORF">FO059_04195</name>
</gene>
<dbReference type="EMBL" id="CP041765">
    <property type="protein sequence ID" value="QDQ96693.1"/>
    <property type="molecule type" value="Genomic_DNA"/>
</dbReference>
<comment type="subcellular location">
    <subcellularLocation>
        <location evidence="1">Cell membrane</location>
        <topology evidence="1">Multi-pass membrane protein</topology>
    </subcellularLocation>
</comment>
<dbReference type="Proteomes" id="UP000317344">
    <property type="component" value="Chromosome"/>
</dbReference>
<feature type="transmembrane region" description="Helical" evidence="6">
    <location>
        <begin position="283"/>
        <end position="300"/>
    </location>
</feature>
<dbReference type="GO" id="GO:0005886">
    <property type="term" value="C:plasma membrane"/>
    <property type="evidence" value="ECO:0007669"/>
    <property type="project" value="UniProtKB-SubCell"/>
</dbReference>
<keyword evidence="8" id="KW-1185">Reference proteome</keyword>
<evidence type="ECO:0000256" key="4">
    <source>
        <dbReference type="ARBA" id="ARBA00022989"/>
    </source>
</evidence>
<keyword evidence="5 6" id="KW-0472">Membrane</keyword>
<evidence type="ECO:0000313" key="8">
    <source>
        <dbReference type="Proteomes" id="UP000317344"/>
    </source>
</evidence>
<feature type="transmembrane region" description="Helical" evidence="6">
    <location>
        <begin position="346"/>
        <end position="368"/>
    </location>
</feature>
<dbReference type="RefSeq" id="WP_143906633.1">
    <property type="nucleotide sequence ID" value="NZ_CP041765.1"/>
</dbReference>
<protein>
    <submittedName>
        <fullName evidence="7">Cytochrome c oxidase assembly protein</fullName>
    </submittedName>
</protein>
<feature type="transmembrane region" description="Helical" evidence="6">
    <location>
        <begin position="38"/>
        <end position="55"/>
    </location>
</feature>
<keyword evidence="4 6" id="KW-1133">Transmembrane helix</keyword>
<evidence type="ECO:0000256" key="5">
    <source>
        <dbReference type="ARBA" id="ARBA00023136"/>
    </source>
</evidence>
<dbReference type="Pfam" id="PF09678">
    <property type="entry name" value="Caa3_CtaG"/>
    <property type="match status" value="1"/>
</dbReference>
<reference evidence="7 8" key="1">
    <citation type="submission" date="2019-07" db="EMBL/GenBank/DDBJ databases">
        <title>Tomitella cavernea sp. nov., an actinomycete isolated from soil.</title>
        <authorList>
            <person name="Cheng J."/>
        </authorList>
    </citation>
    <scope>NUCLEOTIDE SEQUENCE [LARGE SCALE GENOMIC DNA]</scope>
    <source>
        <strain evidence="7 8">HY188</strain>
    </source>
</reference>
<feature type="transmembrane region" description="Helical" evidence="6">
    <location>
        <begin position="427"/>
        <end position="446"/>
    </location>
</feature>
<keyword evidence="3 6" id="KW-0812">Transmembrane</keyword>
<keyword evidence="2" id="KW-1003">Cell membrane</keyword>
<feature type="transmembrane region" description="Helical" evidence="6">
    <location>
        <begin position="224"/>
        <end position="246"/>
    </location>
</feature>
<feature type="transmembrane region" description="Helical" evidence="6">
    <location>
        <begin position="182"/>
        <end position="203"/>
    </location>
</feature>
<feature type="transmembrane region" description="Helical" evidence="6">
    <location>
        <begin position="312"/>
        <end position="334"/>
    </location>
</feature>
<dbReference type="OrthoDB" id="5241646at2"/>
<name>A0A516X0V4_9ACTN</name>
<dbReference type="InterPro" id="IPR019108">
    <property type="entry name" value="Caa3_assmbl_CtaG-rel"/>
</dbReference>
<evidence type="ECO:0000256" key="3">
    <source>
        <dbReference type="ARBA" id="ARBA00022692"/>
    </source>
</evidence>
<feature type="transmembrane region" description="Helical" evidence="6">
    <location>
        <begin position="490"/>
        <end position="515"/>
    </location>
</feature>
<evidence type="ECO:0000256" key="2">
    <source>
        <dbReference type="ARBA" id="ARBA00022475"/>
    </source>
</evidence>